<dbReference type="RefSeq" id="WP_073183020.1">
    <property type="nucleotide sequence ID" value="NZ_FQXI01000001.1"/>
</dbReference>
<dbReference type="AlphaFoldDB" id="A0A1M5PBS1"/>
<gene>
    <name evidence="1" type="ORF">SAMN02745245_00265</name>
</gene>
<dbReference type="InterPro" id="IPR041289">
    <property type="entry name" value="Bact_RF_family3"/>
</dbReference>
<reference evidence="2" key="1">
    <citation type="submission" date="2016-11" db="EMBL/GenBank/DDBJ databases">
        <authorList>
            <person name="Varghese N."/>
            <person name="Submissions S."/>
        </authorList>
    </citation>
    <scope>NUCLEOTIDE SEQUENCE [LARGE SCALE GENOMIC DNA]</scope>
    <source>
        <strain evidence="2">DSM 21120</strain>
    </source>
</reference>
<protein>
    <submittedName>
        <fullName evidence="1">Uncharacterized protein</fullName>
    </submittedName>
</protein>
<dbReference type="Proteomes" id="UP000184032">
    <property type="component" value="Unassembled WGS sequence"/>
</dbReference>
<sequence>MKYEVVRDFPDSILFDRGGVCISIYQPTHKNKSENALDKIMFKNQVQKAERSLAQKFSKREIEEFLDPLYKLDQDNEFWNKTKDGLAIFLNKNKCVIYKLDRELKELTVVSDSFHIKPLIRVFQSADKYYVLGLNRKTFKLYYGDRYGLTEIEFAEDVPVEITDVLGDQYTSPHISISKGGTMYGTGSKKDEIEKDIERYLRYIDKFIWENYSKPTGAPLVLVALKEYQGEFRKISGNKYLIEKGIDKDFESLDINTIREESWKIIEAIYLNKTAELVELYNNGKSKELAGDSLEDVSKKAIEGRIETVLLESDKLIPGKVDLETGEIERKPLEDVETDDVLDDIAELVLKSKGEVVMLPKERMPTESGVAAIFRY</sequence>
<dbReference type="OrthoDB" id="4393931at2"/>
<proteinExistence type="predicted"/>
<evidence type="ECO:0000313" key="2">
    <source>
        <dbReference type="Proteomes" id="UP000184032"/>
    </source>
</evidence>
<dbReference type="EMBL" id="FQXI01000001">
    <property type="protein sequence ID" value="SHG99281.1"/>
    <property type="molecule type" value="Genomic_DNA"/>
</dbReference>
<name>A0A1M5PBS1_9FIRM</name>
<keyword evidence="2" id="KW-1185">Reference proteome</keyword>
<dbReference type="Pfam" id="PF18845">
    <property type="entry name" value="baeRF_family3"/>
    <property type="match status" value="1"/>
</dbReference>
<organism evidence="1 2">
    <name type="scientific">Anaerosphaera aminiphila DSM 21120</name>
    <dbReference type="NCBI Taxonomy" id="1120995"/>
    <lineage>
        <taxon>Bacteria</taxon>
        <taxon>Bacillati</taxon>
        <taxon>Bacillota</taxon>
        <taxon>Tissierellia</taxon>
        <taxon>Tissierellales</taxon>
        <taxon>Peptoniphilaceae</taxon>
        <taxon>Anaerosphaera</taxon>
    </lineage>
</organism>
<evidence type="ECO:0000313" key="1">
    <source>
        <dbReference type="EMBL" id="SHG99281.1"/>
    </source>
</evidence>
<dbReference type="STRING" id="1120995.SAMN02745245_00265"/>
<accession>A0A1M5PBS1</accession>